<reference evidence="1" key="1">
    <citation type="submission" date="2022-04" db="EMBL/GenBank/DDBJ databases">
        <title>Genome of the entomopathogenic fungus Entomophthora muscae.</title>
        <authorList>
            <person name="Elya C."/>
            <person name="Lovett B.R."/>
            <person name="Lee E."/>
            <person name="Macias A.M."/>
            <person name="Hajek A.E."/>
            <person name="De Bivort B.L."/>
            <person name="Kasson M.T."/>
            <person name="De Fine Licht H.H."/>
            <person name="Stajich J.E."/>
        </authorList>
    </citation>
    <scope>NUCLEOTIDE SEQUENCE</scope>
    <source>
        <strain evidence="1">Berkeley</strain>
    </source>
</reference>
<dbReference type="EMBL" id="QTSX02004385">
    <property type="protein sequence ID" value="KAJ9065067.1"/>
    <property type="molecule type" value="Genomic_DNA"/>
</dbReference>
<evidence type="ECO:0000313" key="1">
    <source>
        <dbReference type="EMBL" id="KAJ9065067.1"/>
    </source>
</evidence>
<accession>A0ACC2SS33</accession>
<organism evidence="1 2">
    <name type="scientific">Entomophthora muscae</name>
    <dbReference type="NCBI Taxonomy" id="34485"/>
    <lineage>
        <taxon>Eukaryota</taxon>
        <taxon>Fungi</taxon>
        <taxon>Fungi incertae sedis</taxon>
        <taxon>Zoopagomycota</taxon>
        <taxon>Entomophthoromycotina</taxon>
        <taxon>Entomophthoromycetes</taxon>
        <taxon>Entomophthorales</taxon>
        <taxon>Entomophthoraceae</taxon>
        <taxon>Entomophthora</taxon>
    </lineage>
</organism>
<dbReference type="Proteomes" id="UP001165960">
    <property type="component" value="Unassembled WGS sequence"/>
</dbReference>
<proteinExistence type="predicted"/>
<gene>
    <name evidence="1" type="ORF">DSO57_1023701</name>
</gene>
<name>A0ACC2SS33_9FUNG</name>
<evidence type="ECO:0000313" key="2">
    <source>
        <dbReference type="Proteomes" id="UP001165960"/>
    </source>
</evidence>
<sequence length="533" mass="58923">MQFVEMSLADVNQFTVQTCLWDSCSIQFVNFDDLFRHLKEAHVNSQNPTLPRDCRWANTCNYQTTEKKHLVSHLRSHLDWRPFSCEICGSRFKHEHEIRRHVDKIHQNHTQQLIPPNPYSNNSGSALGSPQKLETHTSSVSPTIEVLVSDGDAILSEVAEYALGIREFLIFGEDKRAQLLQMGIPENIFNVPRAQLRRSLLDGFYQNIALMPVSENQNIMSSQFPASSSFMPSSFPPHGYQGQMNMRAPESDVHFTTQQGFAALLSPYGSNIPQSIPGLPGNGGYGYPGSMTSAHQFQGMPHEVPVFPFQPAFSKQQVAGLVANNFNQTVSQDLQSQNVSQCLPTGQEYSNFPDMMAFHAATHRSSRSVPPSAFNAESKKSESPSHGLPSEGNLAYTSETDAPSNKYGVDSLLSSILPNIKSFLTSVPTVMRSRSNSVDGQDIPSRVKSIKESSDSEESVEAHADSDTTLNQSLPTVEEEPSILTQVATVKDKQVPVVNIEPPPSLQLSITKEDVKAEDTSEQLSSRLEALNI</sequence>
<protein>
    <submittedName>
        <fullName evidence="1">Uncharacterized protein</fullName>
    </submittedName>
</protein>
<keyword evidence="2" id="KW-1185">Reference proteome</keyword>
<comment type="caution">
    <text evidence="1">The sequence shown here is derived from an EMBL/GenBank/DDBJ whole genome shotgun (WGS) entry which is preliminary data.</text>
</comment>